<dbReference type="Proteomes" id="UP000785783">
    <property type="component" value="Unassembled WGS sequence"/>
</dbReference>
<evidence type="ECO:0000313" key="2">
    <source>
        <dbReference type="Proteomes" id="UP000785783"/>
    </source>
</evidence>
<proteinExistence type="predicted"/>
<dbReference type="InterPro" id="IPR007460">
    <property type="entry name" value="BrnT_toxin"/>
</dbReference>
<protein>
    <submittedName>
        <fullName evidence="1">BrnT family toxin</fullName>
    </submittedName>
</protein>
<dbReference type="AlphaFoldDB" id="A0A937HBM6"/>
<dbReference type="EMBL" id="JADHOK010000001">
    <property type="protein sequence ID" value="MBL6761075.1"/>
    <property type="molecule type" value="Genomic_DNA"/>
</dbReference>
<evidence type="ECO:0000313" key="1">
    <source>
        <dbReference type="EMBL" id="MBL6761075.1"/>
    </source>
</evidence>
<dbReference type="Pfam" id="PF04365">
    <property type="entry name" value="BrnT_toxin"/>
    <property type="match status" value="1"/>
</dbReference>
<comment type="caution">
    <text evidence="1">The sequence shown here is derived from an EMBL/GenBank/DDBJ whole genome shotgun (WGS) entry which is preliminary data.</text>
</comment>
<accession>A0A937HBM6</accession>
<reference evidence="1" key="1">
    <citation type="submission" date="2020-10" db="EMBL/GenBank/DDBJ databases">
        <title>Microbiome of the Black Sea water column analyzed by genome centric metagenomics.</title>
        <authorList>
            <person name="Cabello-Yeves P.J."/>
            <person name="Callieri C."/>
            <person name="Picazo A."/>
            <person name="Mehrshad M."/>
            <person name="Haro-Moreno J.M."/>
            <person name="Roda-Garcia J."/>
            <person name="Dzembekova N."/>
            <person name="Slabakova V."/>
            <person name="Slabakova N."/>
            <person name="Moncheva S."/>
            <person name="Rodriguez-Valera F."/>
        </authorList>
    </citation>
    <scope>NUCLEOTIDE SEQUENCE</scope>
    <source>
        <strain evidence="1">BS307-5m-G5</strain>
    </source>
</reference>
<organism evidence="1 2">
    <name type="scientific">PS1 clade bacterium</name>
    <dbReference type="NCBI Taxonomy" id="2175152"/>
    <lineage>
        <taxon>Bacteria</taxon>
        <taxon>Pseudomonadati</taxon>
        <taxon>Pseudomonadota</taxon>
        <taxon>Alphaproteobacteria</taxon>
        <taxon>PS1 clade</taxon>
    </lineage>
</organism>
<sequence length="100" mass="11730">MTNVYTNLSFEWDLGNWPKCGKHGLSKEVIEYALNAVQLVREVQRRADSERRFQAVCLSPDGAYVFIVFVVRNRRIRPVSARPMHMKEVQKYEKDSQRKG</sequence>
<gene>
    <name evidence="1" type="ORF">ISQ19_00085</name>
</gene>
<dbReference type="Gene3D" id="3.10.450.530">
    <property type="entry name" value="Ribonuclease toxin, BrnT, of type II toxin-antitoxin system"/>
    <property type="match status" value="1"/>
</dbReference>
<name>A0A937HBM6_9PROT</name>
<dbReference type="InterPro" id="IPR038573">
    <property type="entry name" value="BrnT_sf"/>
</dbReference>